<protein>
    <submittedName>
        <fullName evidence="1">Uncharacterized protein</fullName>
    </submittedName>
</protein>
<organism evidence="1 2">
    <name type="scientific">Thermoclostridium stercorarium (strain ATCC 35414 / DSM 8532 / NCIMB 11754)</name>
    <name type="common">Clostridium stercorarium</name>
    <dbReference type="NCBI Taxonomy" id="1121335"/>
    <lineage>
        <taxon>Bacteria</taxon>
        <taxon>Bacillati</taxon>
        <taxon>Bacillota</taxon>
        <taxon>Clostridia</taxon>
        <taxon>Eubacteriales</taxon>
        <taxon>Oscillospiraceae</taxon>
        <taxon>Thermoclostridium</taxon>
    </lineage>
</organism>
<accession>L7VR96</accession>
<evidence type="ECO:0000313" key="1">
    <source>
        <dbReference type="EMBL" id="AGC68098.1"/>
    </source>
</evidence>
<sequence length="41" mass="4763">MNISSLFAENYFNLSGNYTKEAVNRLLYTTLFHAIGHCRRP</sequence>
<reference evidence="1 2" key="1">
    <citation type="journal article" date="2013" name="Genome Announc.">
        <title>Complete genome sequence of Clostridium stercorarium subsp. stercorarium strain DSM 8532, a thermophilic degrader of plant cell wall fibers.</title>
        <authorList>
            <person name="Poehlein A."/>
            <person name="Zverlov V.V."/>
            <person name="Daniel R."/>
            <person name="Schwarz W.H."/>
            <person name="Liebl W."/>
        </authorList>
    </citation>
    <scope>NUCLEOTIDE SEQUENCE [LARGE SCALE GENOMIC DNA]</scope>
    <source>
        <strain evidence="2">ATCC 35414 / DSM 8532 / NCIMB 11754</strain>
    </source>
</reference>
<keyword evidence="2" id="KW-1185">Reference proteome</keyword>
<dbReference type="EMBL" id="CP004044">
    <property type="protein sequence ID" value="AGC68098.1"/>
    <property type="molecule type" value="Genomic_DNA"/>
</dbReference>
<dbReference type="Proteomes" id="UP000011220">
    <property type="component" value="Chromosome"/>
</dbReference>
<proteinExistence type="predicted"/>
<dbReference type="AlphaFoldDB" id="L7VR96"/>
<dbReference type="KEGG" id="css:Cst_c11020"/>
<gene>
    <name evidence="1" type="ordered locus">Cst_c11020</name>
</gene>
<evidence type="ECO:0000313" key="2">
    <source>
        <dbReference type="Proteomes" id="UP000011220"/>
    </source>
</evidence>
<name>L7VR96_THES1</name>